<dbReference type="OMA" id="VAHICVE"/>
<dbReference type="GO" id="GO:0008270">
    <property type="term" value="F:zinc ion binding"/>
    <property type="evidence" value="ECO:0007669"/>
    <property type="project" value="UniProtKB-KW"/>
</dbReference>
<keyword evidence="9" id="KW-0067">ATP-binding</keyword>
<dbReference type="InterPro" id="IPR036875">
    <property type="entry name" value="Znf_CCHC_sf"/>
</dbReference>
<feature type="domain" description="CCHC-type" evidence="17">
    <location>
        <begin position="186"/>
        <end position="201"/>
    </location>
</feature>
<sequence>MATESNFVQPSIPKFDGHYDHWSMLMENFMRSKEYWCVVENEVREPVAGVAQTEVQQKKLEELKLKDLKAKNYLFQAIDRDLLETILQKDTSKQIWDAMKQKYQGSTRVKRQQLQALRKEFEVLHMKEGESVDEMKSNYLEKQALKVSTNWRNFGRGRGWFRGGRGRGRGGFDGGRGSFDKSNVECYRCHGYGHFKSECTSNLHYGRGEKANFAEKEEKEEEILLMAYHEGTNTDVWYLDSGCSNHMCGNKYLFSDYDEFFKDTMKLGNDAKMTVVGKGNIKLKIGGHVVKICDVFYVPDLKSNLISIGQLQEKGYTIIMRKGCCQIMHPEKGLIAQVTMTTNRMFPLHIQHDIQTCYTMQMSDASWLWHMRYGHLNFNCLRTLQQRSLVTGLPHITCSTRVCEECVIGKQHRDPFPKAGAWRAKTVLQLVHLDICGPIHPVSNGNKRYFITFTDDFSRKTWVYFMEQKSEAFGVFKSFKTLVEKESGKEIKILRYDRGGEYNSSAFMSFCASYGIRRQLTTAYSP</sequence>
<evidence type="ECO:0000256" key="6">
    <source>
        <dbReference type="ARBA" id="ARBA00022741"/>
    </source>
</evidence>
<evidence type="ECO:0000256" key="15">
    <source>
        <dbReference type="ARBA" id="ARBA00023172"/>
    </source>
</evidence>
<dbReference type="EMBL" id="PDCK01000039">
    <property type="protein sequence ID" value="PRQ55987.1"/>
    <property type="molecule type" value="Genomic_DNA"/>
</dbReference>
<proteinExistence type="predicted"/>
<dbReference type="GO" id="GO:0003964">
    <property type="term" value="F:RNA-directed DNA polymerase activity"/>
    <property type="evidence" value="ECO:0007669"/>
    <property type="project" value="UniProtKB-KW"/>
</dbReference>
<keyword evidence="19" id="KW-0808">Transferase</keyword>
<dbReference type="InterPro" id="IPR001584">
    <property type="entry name" value="Integrase_cat-core"/>
</dbReference>
<dbReference type="Proteomes" id="UP000238479">
    <property type="component" value="Chromosome 1"/>
</dbReference>
<dbReference type="Pfam" id="PF00665">
    <property type="entry name" value="rve"/>
    <property type="match status" value="1"/>
</dbReference>
<dbReference type="GO" id="GO:0004519">
    <property type="term" value="F:endonuclease activity"/>
    <property type="evidence" value="ECO:0007669"/>
    <property type="project" value="UniProtKB-KW"/>
</dbReference>
<dbReference type="GO" id="GO:0003676">
    <property type="term" value="F:nucleic acid binding"/>
    <property type="evidence" value="ECO:0007669"/>
    <property type="project" value="InterPro"/>
</dbReference>
<dbReference type="InterPro" id="IPR036397">
    <property type="entry name" value="RNaseH_sf"/>
</dbReference>
<dbReference type="InterPro" id="IPR025724">
    <property type="entry name" value="GAG-pre-integrase_dom"/>
</dbReference>
<evidence type="ECO:0000256" key="2">
    <source>
        <dbReference type="ARBA" id="ARBA00022612"/>
    </source>
</evidence>
<keyword evidence="7" id="KW-0255">Endonuclease</keyword>
<keyword evidence="2" id="KW-1188">Viral release from host cell</keyword>
<keyword evidence="16" id="KW-0862">Zinc</keyword>
<keyword evidence="19" id="KW-0548">Nucleotidyltransferase</keyword>
<dbReference type="GO" id="GO:0003887">
    <property type="term" value="F:DNA-directed DNA polymerase activity"/>
    <property type="evidence" value="ECO:0007669"/>
    <property type="project" value="UniProtKB-KW"/>
</dbReference>
<evidence type="ECO:0000256" key="1">
    <source>
        <dbReference type="ARBA" id="ARBA00002180"/>
    </source>
</evidence>
<evidence type="ECO:0000256" key="10">
    <source>
        <dbReference type="ARBA" id="ARBA00022842"/>
    </source>
</evidence>
<dbReference type="InterPro" id="IPR001878">
    <property type="entry name" value="Znf_CCHC"/>
</dbReference>
<dbReference type="GO" id="GO:0015074">
    <property type="term" value="P:DNA integration"/>
    <property type="evidence" value="ECO:0007669"/>
    <property type="project" value="UniProtKB-KW"/>
</dbReference>
<evidence type="ECO:0000259" key="17">
    <source>
        <dbReference type="PROSITE" id="PS50158"/>
    </source>
</evidence>
<evidence type="ECO:0000313" key="20">
    <source>
        <dbReference type="Proteomes" id="UP000238479"/>
    </source>
</evidence>
<evidence type="ECO:0000256" key="4">
    <source>
        <dbReference type="ARBA" id="ARBA00022722"/>
    </source>
</evidence>
<dbReference type="PROSITE" id="PS50158">
    <property type="entry name" value="ZF_CCHC"/>
    <property type="match status" value="1"/>
</dbReference>
<gene>
    <name evidence="19" type="ORF">RchiOBHm_Chr1g0330731</name>
</gene>
<keyword evidence="5" id="KW-0479">Metal-binding</keyword>
<dbReference type="STRING" id="74649.A0A2P6SBD7"/>
<dbReference type="SUPFAM" id="SSF57756">
    <property type="entry name" value="Retrovirus zinc finger-like domains"/>
    <property type="match status" value="1"/>
</dbReference>
<dbReference type="Gramene" id="PRQ55987">
    <property type="protein sequence ID" value="PRQ55987"/>
    <property type="gene ID" value="RchiOBHm_Chr1g0330731"/>
</dbReference>
<reference evidence="19 20" key="1">
    <citation type="journal article" date="2018" name="Nat. Genet.">
        <title>The Rosa genome provides new insights in the design of modern roses.</title>
        <authorList>
            <person name="Bendahmane M."/>
        </authorList>
    </citation>
    <scope>NUCLEOTIDE SEQUENCE [LARGE SCALE GENOMIC DNA]</scope>
    <source>
        <strain evidence="20">cv. Old Blush</strain>
    </source>
</reference>
<dbReference type="SUPFAM" id="SSF53098">
    <property type="entry name" value="Ribonuclease H-like"/>
    <property type="match status" value="1"/>
</dbReference>
<name>A0A2P6SBD7_ROSCH</name>
<evidence type="ECO:0000256" key="11">
    <source>
        <dbReference type="ARBA" id="ARBA00022908"/>
    </source>
</evidence>
<evidence type="ECO:0000256" key="12">
    <source>
        <dbReference type="ARBA" id="ARBA00022918"/>
    </source>
</evidence>
<keyword evidence="10" id="KW-0460">Magnesium</keyword>
<accession>A0A2P6SBD7</accession>
<dbReference type="Pfam" id="PF13976">
    <property type="entry name" value="gag_pre-integrs"/>
    <property type="match status" value="1"/>
</dbReference>
<feature type="domain" description="Integrase catalytic" evidence="18">
    <location>
        <begin position="413"/>
        <end position="526"/>
    </location>
</feature>
<evidence type="ECO:0000256" key="7">
    <source>
        <dbReference type="ARBA" id="ARBA00022759"/>
    </source>
</evidence>
<dbReference type="PROSITE" id="PS50994">
    <property type="entry name" value="INTEGRASE"/>
    <property type="match status" value="1"/>
</dbReference>
<comment type="function">
    <text evidence="1">The aspartyl protease (PR) mediates the proteolytic cleavages of the Gag and Gag-Pol polyproteins after assembly of the VLP.</text>
</comment>
<dbReference type="InterPro" id="IPR039537">
    <property type="entry name" value="Retrotran_Ty1/copia-like"/>
</dbReference>
<dbReference type="AlphaFoldDB" id="A0A2P6SBD7"/>
<comment type="caution">
    <text evidence="19">The sequence shown here is derived from an EMBL/GenBank/DDBJ whole genome shotgun (WGS) entry which is preliminary data.</text>
</comment>
<dbReference type="EC" id="2.7.7.49" evidence="19"/>
<dbReference type="InterPro" id="IPR012337">
    <property type="entry name" value="RNaseH-like_sf"/>
</dbReference>
<evidence type="ECO:0000256" key="3">
    <source>
        <dbReference type="ARBA" id="ARBA00022670"/>
    </source>
</evidence>
<evidence type="ECO:0000259" key="18">
    <source>
        <dbReference type="PROSITE" id="PS50994"/>
    </source>
</evidence>
<keyword evidence="20" id="KW-1185">Reference proteome</keyword>
<keyword evidence="16" id="KW-0863">Zinc-finger</keyword>
<dbReference type="GO" id="GO:0006310">
    <property type="term" value="P:DNA recombination"/>
    <property type="evidence" value="ECO:0007669"/>
    <property type="project" value="UniProtKB-KW"/>
</dbReference>
<dbReference type="PANTHER" id="PTHR42648">
    <property type="entry name" value="TRANSPOSASE, PUTATIVE-RELATED"/>
    <property type="match status" value="1"/>
</dbReference>
<protein>
    <submittedName>
        <fullName evidence="19">Putative RNA-directed DNA polymerase</fullName>
        <ecNumber evidence="19">2.7.7.49</ecNumber>
    </submittedName>
</protein>
<organism evidence="19 20">
    <name type="scientific">Rosa chinensis</name>
    <name type="common">China rose</name>
    <dbReference type="NCBI Taxonomy" id="74649"/>
    <lineage>
        <taxon>Eukaryota</taxon>
        <taxon>Viridiplantae</taxon>
        <taxon>Streptophyta</taxon>
        <taxon>Embryophyta</taxon>
        <taxon>Tracheophyta</taxon>
        <taxon>Spermatophyta</taxon>
        <taxon>Magnoliopsida</taxon>
        <taxon>eudicotyledons</taxon>
        <taxon>Gunneridae</taxon>
        <taxon>Pentapetalae</taxon>
        <taxon>rosids</taxon>
        <taxon>fabids</taxon>
        <taxon>Rosales</taxon>
        <taxon>Rosaceae</taxon>
        <taxon>Rosoideae</taxon>
        <taxon>Rosoideae incertae sedis</taxon>
        <taxon>Rosa</taxon>
    </lineage>
</organism>
<evidence type="ECO:0000256" key="14">
    <source>
        <dbReference type="ARBA" id="ARBA00023113"/>
    </source>
</evidence>
<dbReference type="PANTHER" id="PTHR42648:SF11">
    <property type="entry name" value="TRANSPOSON TY4-P GAG-POL POLYPROTEIN"/>
    <property type="match status" value="1"/>
</dbReference>
<dbReference type="Gene3D" id="3.30.420.10">
    <property type="entry name" value="Ribonuclease H-like superfamily/Ribonuclease H"/>
    <property type="match status" value="1"/>
</dbReference>
<dbReference type="GO" id="GO:0008233">
    <property type="term" value="F:peptidase activity"/>
    <property type="evidence" value="ECO:0007669"/>
    <property type="project" value="UniProtKB-KW"/>
</dbReference>
<evidence type="ECO:0000313" key="19">
    <source>
        <dbReference type="EMBL" id="PRQ55987.1"/>
    </source>
</evidence>
<keyword evidence="13" id="KW-0239">DNA-directed DNA polymerase</keyword>
<dbReference type="Pfam" id="PF22936">
    <property type="entry name" value="Pol_BBD"/>
    <property type="match status" value="1"/>
</dbReference>
<dbReference type="InterPro" id="IPR054722">
    <property type="entry name" value="PolX-like_BBD"/>
</dbReference>
<keyword evidence="4" id="KW-0540">Nuclease</keyword>
<keyword evidence="8" id="KW-0378">Hydrolase</keyword>
<evidence type="ECO:0000256" key="8">
    <source>
        <dbReference type="ARBA" id="ARBA00022801"/>
    </source>
</evidence>
<dbReference type="GO" id="GO:0005524">
    <property type="term" value="F:ATP binding"/>
    <property type="evidence" value="ECO:0007669"/>
    <property type="project" value="UniProtKB-KW"/>
</dbReference>
<keyword evidence="11" id="KW-0229">DNA integration</keyword>
<dbReference type="GO" id="GO:0006508">
    <property type="term" value="P:proteolysis"/>
    <property type="evidence" value="ECO:0007669"/>
    <property type="project" value="UniProtKB-KW"/>
</dbReference>
<dbReference type="Pfam" id="PF14223">
    <property type="entry name" value="Retrotran_gag_2"/>
    <property type="match status" value="1"/>
</dbReference>
<keyword evidence="14" id="KW-0917">Virion maturation</keyword>
<keyword evidence="15" id="KW-0233">DNA recombination</keyword>
<keyword evidence="3" id="KW-0645">Protease</keyword>
<evidence type="ECO:0000256" key="16">
    <source>
        <dbReference type="PROSITE-ProRule" id="PRU00047"/>
    </source>
</evidence>
<evidence type="ECO:0000256" key="5">
    <source>
        <dbReference type="ARBA" id="ARBA00022723"/>
    </source>
</evidence>
<keyword evidence="6" id="KW-0547">Nucleotide-binding</keyword>
<evidence type="ECO:0000256" key="13">
    <source>
        <dbReference type="ARBA" id="ARBA00022932"/>
    </source>
</evidence>
<keyword evidence="12 19" id="KW-0695">RNA-directed DNA polymerase</keyword>
<evidence type="ECO:0000256" key="9">
    <source>
        <dbReference type="ARBA" id="ARBA00022840"/>
    </source>
</evidence>